<proteinExistence type="predicted"/>
<sequence length="610" mass="68229">MLRRLALQGSQPPKLVIKIVEKATILALISYFGAFAYIYYATLPDVIENTRVSENAFLPGVVRPRFDKEASLSIFAKGLKNAFKNGNEKDYVLDALEQMGIEAYRQNYSLNVAYSIPKTRFDGQNVYGILRATKNPSVESMLLVVPFDVNRLEGAALALTMADYFKEQVYWARDIIFLFADPSPVAVEAWLSAFHGYPVSNLIRESLPKRSGTIVGVFIFDFAGQRFSNFEAKFFGVNGRQPNLDLINVIGKITGGYHMGGTTVQGLHYGQDSHEALIESLIRSIYGQTFQEIDGLHSVFGSYGISAVSLVGIPSTKKSAERVDLHHLAIIVESCFRSLNNILEKLHQSYFLYYLLSPKKFMSVAFYMPITGFFMVSMLFLALKEYFRRAGFSVPKALIYNHLLALGLYFGTVWIFSTNQIPKTVQTELQTASLIAGPIILSLLNFLYPVQSAAECVVLRFVFYVQVGLIIGATSLLSISPGIVIGIISVLPIIILTGILKTGSFLTRILSFLVHPLVLIYAGQFVLAYFKFDGYSHLLKHETPLYLAANWTMKALTSCVHKHILHSSMLFPLYSIFLLSISGNLISICRFNQDFLPNPVFVSREKQKVE</sequence>
<dbReference type="Proteomes" id="UP000887576">
    <property type="component" value="Unplaced"/>
</dbReference>
<name>A0AC34QZR3_9BILA</name>
<evidence type="ECO:0000313" key="1">
    <source>
        <dbReference type="Proteomes" id="UP000887576"/>
    </source>
</evidence>
<reference evidence="2" key="1">
    <citation type="submission" date="2022-11" db="UniProtKB">
        <authorList>
            <consortium name="WormBaseParasite"/>
        </authorList>
    </citation>
    <scope>IDENTIFICATION</scope>
</reference>
<evidence type="ECO:0000313" key="2">
    <source>
        <dbReference type="WBParaSite" id="JU765_v2.g20748.t1"/>
    </source>
</evidence>
<dbReference type="WBParaSite" id="JU765_v2.g20748.t1">
    <property type="protein sequence ID" value="JU765_v2.g20748.t1"/>
    <property type="gene ID" value="JU765_v2.g20748"/>
</dbReference>
<organism evidence="1 2">
    <name type="scientific">Panagrolaimus sp. JU765</name>
    <dbReference type="NCBI Taxonomy" id="591449"/>
    <lineage>
        <taxon>Eukaryota</taxon>
        <taxon>Metazoa</taxon>
        <taxon>Ecdysozoa</taxon>
        <taxon>Nematoda</taxon>
        <taxon>Chromadorea</taxon>
        <taxon>Rhabditida</taxon>
        <taxon>Tylenchina</taxon>
        <taxon>Panagrolaimomorpha</taxon>
        <taxon>Panagrolaimoidea</taxon>
        <taxon>Panagrolaimidae</taxon>
        <taxon>Panagrolaimus</taxon>
    </lineage>
</organism>
<protein>
    <submittedName>
        <fullName evidence="2">Glycosylphosphatidylinositol anchor attachment 1 protein</fullName>
    </submittedName>
</protein>
<accession>A0AC34QZR3</accession>